<keyword evidence="3" id="KW-1185">Reference proteome</keyword>
<comment type="caution">
    <text evidence="2">The sequence shown here is derived from an EMBL/GenBank/DDBJ whole genome shotgun (WGS) entry which is preliminary data.</text>
</comment>
<reference evidence="3" key="1">
    <citation type="journal article" date="2019" name="Int. J. Syst. Evol. Microbiol.">
        <title>The Global Catalogue of Microorganisms (GCM) 10K type strain sequencing project: providing services to taxonomists for standard genome sequencing and annotation.</title>
        <authorList>
            <consortium name="The Broad Institute Genomics Platform"/>
            <consortium name="The Broad Institute Genome Sequencing Center for Infectious Disease"/>
            <person name="Wu L."/>
            <person name="Ma J."/>
        </authorList>
    </citation>
    <scope>NUCLEOTIDE SEQUENCE [LARGE SCALE GENOMIC DNA]</scope>
    <source>
        <strain evidence="3">CCUG 66188</strain>
    </source>
</reference>
<accession>A0ABW2B3Z3</accession>
<sequence>MRRLSFAAVSVAILTGGLSAASAAPSYEAVNHLKVHGISPTSFEVIEALGEGARGMWCAAADYAIHQLGVAATQRLYVKSPRGRSQSYSGRVGVVFTTDASSLPTEPSRSVAVRVDTPGLGLPVYHANQFCRDFLLEFETIRFRRGLN</sequence>
<dbReference type="Proteomes" id="UP001596353">
    <property type="component" value="Unassembled WGS sequence"/>
</dbReference>
<dbReference type="EMBL" id="JBHSWG010000001">
    <property type="protein sequence ID" value="MFC6760293.1"/>
    <property type="molecule type" value="Genomic_DNA"/>
</dbReference>
<organism evidence="2 3">
    <name type="scientific">Sulfitobacter porphyrae</name>
    <dbReference type="NCBI Taxonomy" id="1246864"/>
    <lineage>
        <taxon>Bacteria</taxon>
        <taxon>Pseudomonadati</taxon>
        <taxon>Pseudomonadota</taxon>
        <taxon>Alphaproteobacteria</taxon>
        <taxon>Rhodobacterales</taxon>
        <taxon>Roseobacteraceae</taxon>
        <taxon>Sulfitobacter</taxon>
    </lineage>
</organism>
<protein>
    <submittedName>
        <fullName evidence="2">Uncharacterized protein</fullName>
    </submittedName>
</protein>
<keyword evidence="1" id="KW-0732">Signal</keyword>
<feature type="signal peptide" evidence="1">
    <location>
        <begin position="1"/>
        <end position="23"/>
    </location>
</feature>
<evidence type="ECO:0000256" key="1">
    <source>
        <dbReference type="SAM" id="SignalP"/>
    </source>
</evidence>
<evidence type="ECO:0000313" key="3">
    <source>
        <dbReference type="Proteomes" id="UP001596353"/>
    </source>
</evidence>
<gene>
    <name evidence="2" type="ORF">ACFQFQ_13650</name>
</gene>
<proteinExistence type="predicted"/>
<feature type="chain" id="PRO_5045928742" evidence="1">
    <location>
        <begin position="24"/>
        <end position="148"/>
    </location>
</feature>
<name>A0ABW2B3Z3_9RHOB</name>
<evidence type="ECO:0000313" key="2">
    <source>
        <dbReference type="EMBL" id="MFC6760293.1"/>
    </source>
</evidence>